<gene>
    <name evidence="1" type="ORF">SMN809_LOCUS54788</name>
</gene>
<feature type="non-terminal residue" evidence="1">
    <location>
        <position position="14"/>
    </location>
</feature>
<protein>
    <submittedName>
        <fullName evidence="1">Uncharacterized protein</fullName>
    </submittedName>
</protein>
<proteinExistence type="predicted"/>
<evidence type="ECO:0000313" key="2">
    <source>
        <dbReference type="Proteomes" id="UP000676336"/>
    </source>
</evidence>
<reference evidence="1" key="1">
    <citation type="submission" date="2021-02" db="EMBL/GenBank/DDBJ databases">
        <authorList>
            <person name="Nowell W R."/>
        </authorList>
    </citation>
    <scope>NUCLEOTIDE SEQUENCE</scope>
</reference>
<dbReference type="Proteomes" id="UP000676336">
    <property type="component" value="Unassembled WGS sequence"/>
</dbReference>
<accession>A0A8S3CYK4</accession>
<comment type="caution">
    <text evidence="1">The sequence shown here is derived from an EMBL/GenBank/DDBJ whole genome shotgun (WGS) entry which is preliminary data.</text>
</comment>
<dbReference type="EMBL" id="CAJOBI010191949">
    <property type="protein sequence ID" value="CAF4964197.1"/>
    <property type="molecule type" value="Genomic_DNA"/>
</dbReference>
<sequence length="14" mass="1534">MMASAFMEAEESTV</sequence>
<name>A0A8S3CYK4_9BILA</name>
<organism evidence="1 2">
    <name type="scientific">Rotaria magnacalcarata</name>
    <dbReference type="NCBI Taxonomy" id="392030"/>
    <lineage>
        <taxon>Eukaryota</taxon>
        <taxon>Metazoa</taxon>
        <taxon>Spiralia</taxon>
        <taxon>Gnathifera</taxon>
        <taxon>Rotifera</taxon>
        <taxon>Eurotatoria</taxon>
        <taxon>Bdelloidea</taxon>
        <taxon>Philodinida</taxon>
        <taxon>Philodinidae</taxon>
        <taxon>Rotaria</taxon>
    </lineage>
</organism>
<evidence type="ECO:0000313" key="1">
    <source>
        <dbReference type="EMBL" id="CAF4964197.1"/>
    </source>
</evidence>